<evidence type="ECO:0000313" key="3">
    <source>
        <dbReference type="EMBL" id="TWB13760.1"/>
    </source>
</evidence>
<comment type="similarity">
    <text evidence="2">Belongs to the TacA antitoxin family.</text>
</comment>
<dbReference type="GO" id="GO:0006355">
    <property type="term" value="P:regulation of DNA-templated transcription"/>
    <property type="evidence" value="ECO:0007669"/>
    <property type="project" value="InterPro"/>
</dbReference>
<dbReference type="PANTHER" id="PTHR35401:SF2">
    <property type="entry name" value="ABC-TYPE TRANSPORT SYSTEM"/>
    <property type="match status" value="1"/>
</dbReference>
<comment type="caution">
    <text evidence="3">The sequence shown here is derived from an EMBL/GenBank/DDBJ whole genome shotgun (WGS) entry which is preliminary data.</text>
</comment>
<name>A0A560EWK0_9PROT</name>
<dbReference type="EMBL" id="VITO01000035">
    <property type="protein sequence ID" value="TWB13760.1"/>
    <property type="molecule type" value="Genomic_DNA"/>
</dbReference>
<evidence type="ECO:0000256" key="2">
    <source>
        <dbReference type="ARBA" id="ARBA00049988"/>
    </source>
</evidence>
<proteinExistence type="inferred from homology"/>
<accession>A0A560EWK0</accession>
<dbReference type="PANTHER" id="PTHR35401">
    <property type="entry name" value="COPG FAMILY HELIX-TURN-HELIX PROTEIN-RELATED-RELATED"/>
    <property type="match status" value="1"/>
</dbReference>
<sequence length="93" mass="10171">MSRSRTARLEARIAPEALQIVKRAADLQGRSLSDFVVDSALSAAQRTLEDTHLLRLALEDQQALANAILNLPPLAPALERAIDRQRSIIISST</sequence>
<dbReference type="InterPro" id="IPR010985">
    <property type="entry name" value="Ribbon_hlx_hlx"/>
</dbReference>
<evidence type="ECO:0000256" key="1">
    <source>
        <dbReference type="ARBA" id="ARBA00022649"/>
    </source>
</evidence>
<keyword evidence="4" id="KW-1185">Reference proteome</keyword>
<dbReference type="InterPro" id="IPR014795">
    <property type="entry name" value="TacA_1-like"/>
</dbReference>
<keyword evidence="1" id="KW-1277">Toxin-antitoxin system</keyword>
<protein>
    <submittedName>
        <fullName evidence="3">Uncharacterized protein (DUF1778 family)</fullName>
    </submittedName>
</protein>
<dbReference type="AlphaFoldDB" id="A0A560EWK0"/>
<gene>
    <name evidence="3" type="ORF">FBZ88_13512</name>
</gene>
<organism evidence="3 4">
    <name type="scientific">Nitrospirillum amazonense</name>
    <dbReference type="NCBI Taxonomy" id="28077"/>
    <lineage>
        <taxon>Bacteria</taxon>
        <taxon>Pseudomonadati</taxon>
        <taxon>Pseudomonadota</taxon>
        <taxon>Alphaproteobacteria</taxon>
        <taxon>Rhodospirillales</taxon>
        <taxon>Azospirillaceae</taxon>
        <taxon>Nitrospirillum</taxon>
    </lineage>
</organism>
<dbReference type="Gene3D" id="1.20.5.780">
    <property type="entry name" value="Single helix bin"/>
    <property type="match status" value="1"/>
</dbReference>
<evidence type="ECO:0000313" key="4">
    <source>
        <dbReference type="Proteomes" id="UP000316545"/>
    </source>
</evidence>
<dbReference type="Proteomes" id="UP000316545">
    <property type="component" value="Unassembled WGS sequence"/>
</dbReference>
<dbReference type="Pfam" id="PF08681">
    <property type="entry name" value="TacA1"/>
    <property type="match status" value="1"/>
</dbReference>
<dbReference type="SUPFAM" id="SSF47598">
    <property type="entry name" value="Ribbon-helix-helix"/>
    <property type="match status" value="1"/>
</dbReference>
<reference evidence="3 4" key="1">
    <citation type="submission" date="2019-06" db="EMBL/GenBank/DDBJ databases">
        <title>Genomic Encyclopedia of Type Strains, Phase IV (KMG-V): Genome sequencing to study the core and pangenomes of soil and plant-associated prokaryotes.</title>
        <authorList>
            <person name="Whitman W."/>
        </authorList>
    </citation>
    <scope>NUCLEOTIDE SEQUENCE [LARGE SCALE GENOMIC DNA]</scope>
    <source>
        <strain evidence="3 4">BR 11865</strain>
    </source>
</reference>